<keyword evidence="1" id="KW-0472">Membrane</keyword>
<dbReference type="Pfam" id="PF19744">
    <property type="entry name" value="DUF6232"/>
    <property type="match status" value="1"/>
</dbReference>
<proteinExistence type="predicted"/>
<feature type="transmembrane region" description="Helical" evidence="1">
    <location>
        <begin position="45"/>
        <end position="63"/>
    </location>
</feature>
<organism evidence="2 3">
    <name type="scientific">Actinoplanes cyaneus</name>
    <dbReference type="NCBI Taxonomy" id="52696"/>
    <lineage>
        <taxon>Bacteria</taxon>
        <taxon>Bacillati</taxon>
        <taxon>Actinomycetota</taxon>
        <taxon>Actinomycetes</taxon>
        <taxon>Micromonosporales</taxon>
        <taxon>Micromonosporaceae</taxon>
        <taxon>Actinoplanes</taxon>
    </lineage>
</organism>
<reference evidence="2" key="1">
    <citation type="submission" date="2021-01" db="EMBL/GenBank/DDBJ databases">
        <title>Whole genome shotgun sequence of Actinoplanes cyaneus NBRC 14990.</title>
        <authorList>
            <person name="Komaki H."/>
            <person name="Tamura T."/>
        </authorList>
    </citation>
    <scope>NUCLEOTIDE SEQUENCE</scope>
    <source>
        <strain evidence="2">NBRC 14990</strain>
    </source>
</reference>
<dbReference type="InterPro" id="IPR045629">
    <property type="entry name" value="DUF6232"/>
</dbReference>
<comment type="caution">
    <text evidence="2">The sequence shown here is derived from an EMBL/GenBank/DDBJ whole genome shotgun (WGS) entry which is preliminary data.</text>
</comment>
<dbReference type="AlphaFoldDB" id="A0A919IN58"/>
<gene>
    <name evidence="2" type="ORF">Acy02nite_56470</name>
</gene>
<dbReference type="EMBL" id="BOMH01000041">
    <property type="protein sequence ID" value="GID67766.1"/>
    <property type="molecule type" value="Genomic_DNA"/>
</dbReference>
<protein>
    <submittedName>
        <fullName evidence="2">Uncharacterized protein</fullName>
    </submittedName>
</protein>
<keyword evidence="1" id="KW-0812">Transmembrane</keyword>
<evidence type="ECO:0000256" key="1">
    <source>
        <dbReference type="SAM" id="Phobius"/>
    </source>
</evidence>
<keyword evidence="1" id="KW-1133">Transmembrane helix</keyword>
<evidence type="ECO:0000313" key="2">
    <source>
        <dbReference type="EMBL" id="GID67766.1"/>
    </source>
</evidence>
<accession>A0A919IN58</accession>
<dbReference type="RefSeq" id="WP_203745859.1">
    <property type="nucleotide sequence ID" value="NZ_BAAAUC010000008.1"/>
</dbReference>
<dbReference type="Proteomes" id="UP000619479">
    <property type="component" value="Unassembled WGS sequence"/>
</dbReference>
<name>A0A919IN58_9ACTN</name>
<keyword evidence="3" id="KW-1185">Reference proteome</keyword>
<evidence type="ECO:0000313" key="3">
    <source>
        <dbReference type="Proteomes" id="UP000619479"/>
    </source>
</evidence>
<feature type="transmembrane region" description="Helical" evidence="1">
    <location>
        <begin position="75"/>
        <end position="99"/>
    </location>
</feature>
<sequence length="152" mass="16885">MRIYYQDADITVAASGVEVRGRTYALGDIEQAWRGARRAAGRKSLIAWAVLLVAIVVEAAVWWSTRWIWAGRGLLLVAAILLVRVIAHLAAGSTGLQAMEDIRRYGRSRELWITVARAPVRVLCTDDAIRYGQVCRALTRALDDHDAARRVS</sequence>